<name>A0ABT3QWX2_9HYPH</name>
<evidence type="ECO:0000256" key="1">
    <source>
        <dbReference type="SAM" id="MobiDB-lite"/>
    </source>
</evidence>
<organism evidence="2 3">
    <name type="scientific">Roseibium salinum</name>
    <dbReference type="NCBI Taxonomy" id="1604349"/>
    <lineage>
        <taxon>Bacteria</taxon>
        <taxon>Pseudomonadati</taxon>
        <taxon>Pseudomonadota</taxon>
        <taxon>Alphaproteobacteria</taxon>
        <taxon>Hyphomicrobiales</taxon>
        <taxon>Stappiaceae</taxon>
        <taxon>Roseibium</taxon>
    </lineage>
</organism>
<reference evidence="2 3" key="1">
    <citation type="journal article" date="2016" name="Int. J. Syst. Evol. Microbiol.">
        <title>Labrenzia salina sp. nov., isolated from the rhizosphere of the halophyte Arthrocnemum macrostachyum.</title>
        <authorList>
            <person name="Camacho M."/>
            <person name="Redondo-Gomez S."/>
            <person name="Rodriguez-Llorente I."/>
            <person name="Rohde M."/>
            <person name="Sproer C."/>
            <person name="Schumann P."/>
            <person name="Klenk H.P."/>
            <person name="Montero-Calasanz M.D.C."/>
        </authorList>
    </citation>
    <scope>NUCLEOTIDE SEQUENCE [LARGE SCALE GENOMIC DNA]</scope>
    <source>
        <strain evidence="2 3">DSM 29163</strain>
    </source>
</reference>
<accession>A0ABT3QWX2</accession>
<dbReference type="InterPro" id="IPR011990">
    <property type="entry name" value="TPR-like_helical_dom_sf"/>
</dbReference>
<dbReference type="EMBL" id="JAPEVI010000002">
    <property type="protein sequence ID" value="MCX2721343.1"/>
    <property type="molecule type" value="Genomic_DNA"/>
</dbReference>
<evidence type="ECO:0000313" key="2">
    <source>
        <dbReference type="EMBL" id="MCX2721343.1"/>
    </source>
</evidence>
<dbReference type="Proteomes" id="UP001300261">
    <property type="component" value="Unassembled WGS sequence"/>
</dbReference>
<dbReference type="RefSeq" id="WP_265961044.1">
    <property type="nucleotide sequence ID" value="NZ_JAPEVI010000002.1"/>
</dbReference>
<keyword evidence="3" id="KW-1185">Reference proteome</keyword>
<proteinExistence type="predicted"/>
<feature type="region of interest" description="Disordered" evidence="1">
    <location>
        <begin position="259"/>
        <end position="280"/>
    </location>
</feature>
<gene>
    <name evidence="2" type="ORF">ON753_02835</name>
</gene>
<comment type="caution">
    <text evidence="2">The sequence shown here is derived from an EMBL/GenBank/DDBJ whole genome shotgun (WGS) entry which is preliminary data.</text>
</comment>
<dbReference type="Gene3D" id="1.25.40.10">
    <property type="entry name" value="Tetratricopeptide repeat domain"/>
    <property type="match status" value="1"/>
</dbReference>
<sequence length="280" mass="30643">MPEFRVFTVALALIAAGWTVPGLAGPNRFAELPLPQQSLIVPVLDKRITRTRDLPTWELQRARKRMLAGQRISYDQMRALADHGDGLAAFRYANRLVELGDPDVLSAAALYYASAAYTGRDYAVGPLLKILERRDVEFSERRLTHLENSLRALAMSGDRDAADGLLKLYSTGHPFGFQPDRVRQFRVDLAAAGDPNAAMQLALNALSGNAGEEVDKARVAALLATVMEADDLGLRTAASNLQRMLDQRPGLFALGEAVEPTEEEKNAIAEATNQQTEAEQ</sequence>
<protein>
    <submittedName>
        <fullName evidence="2">Uncharacterized protein</fullName>
    </submittedName>
</protein>
<feature type="compositionally biased region" description="Polar residues" evidence="1">
    <location>
        <begin position="271"/>
        <end position="280"/>
    </location>
</feature>
<evidence type="ECO:0000313" key="3">
    <source>
        <dbReference type="Proteomes" id="UP001300261"/>
    </source>
</evidence>